<sequence>MAKGETNVLQIAIDQLAVQDTFPMEVLDLICRRLRFRCNLTVVPYNWDSGLSFQGLFDTIFNVNTSFSVGLGNLVMRKDRMDIAHMINSFFYVENVIIIEEKDLVSVSGGAYFAKLFQQIASAETWGGLTAIFFIYCMLITVASLTTVNLKLTISRMFKTAVDLFSATIGQDEIDFRLLSGFSVYSLYTIWFLWSTFIIIAIGSLLPGFFTVITTGLPFTDMQSLLRSDYTLLGKSTEFKVLNDTTDPIARHLAQRMIVLPKSEIEGNFSVLQKYKSAHPGPTSLMAQAGFELHGDVKVRGCPKTLRAVGNIGHSKGVNIFTKKDFPYRDRFDQE</sequence>
<gene>
    <name evidence="2" type="ORF">BV898_15885</name>
</gene>
<reference evidence="3" key="1">
    <citation type="submission" date="2017-01" db="EMBL/GenBank/DDBJ databases">
        <title>Comparative genomics of anhydrobiosis in the tardigrade Hypsibius dujardini.</title>
        <authorList>
            <person name="Yoshida Y."/>
            <person name="Koutsovoulos G."/>
            <person name="Laetsch D."/>
            <person name="Stevens L."/>
            <person name="Kumar S."/>
            <person name="Horikawa D."/>
            <person name="Ishino K."/>
            <person name="Komine S."/>
            <person name="Tomita M."/>
            <person name="Blaxter M."/>
            <person name="Arakawa K."/>
        </authorList>
    </citation>
    <scope>NUCLEOTIDE SEQUENCE [LARGE SCALE GENOMIC DNA]</scope>
    <source>
        <strain evidence="3">Z151</strain>
    </source>
</reference>
<feature type="transmembrane region" description="Helical" evidence="1">
    <location>
        <begin position="187"/>
        <end position="210"/>
    </location>
</feature>
<dbReference type="Proteomes" id="UP000192578">
    <property type="component" value="Unassembled WGS sequence"/>
</dbReference>
<accession>A0A9X6NC81</accession>
<proteinExistence type="predicted"/>
<dbReference type="EMBL" id="MTYJ01000226">
    <property type="protein sequence ID" value="OWA51402.1"/>
    <property type="molecule type" value="Genomic_DNA"/>
</dbReference>
<feature type="transmembrane region" description="Helical" evidence="1">
    <location>
        <begin position="126"/>
        <end position="150"/>
    </location>
</feature>
<evidence type="ECO:0000313" key="3">
    <source>
        <dbReference type="Proteomes" id="UP000192578"/>
    </source>
</evidence>
<keyword evidence="1" id="KW-1133">Transmembrane helix</keyword>
<organism evidence="2 3">
    <name type="scientific">Hypsibius exemplaris</name>
    <name type="common">Freshwater tardigrade</name>
    <dbReference type="NCBI Taxonomy" id="2072580"/>
    <lineage>
        <taxon>Eukaryota</taxon>
        <taxon>Metazoa</taxon>
        <taxon>Ecdysozoa</taxon>
        <taxon>Tardigrada</taxon>
        <taxon>Eutardigrada</taxon>
        <taxon>Parachela</taxon>
        <taxon>Hypsibioidea</taxon>
        <taxon>Hypsibiidae</taxon>
        <taxon>Hypsibius</taxon>
    </lineage>
</organism>
<keyword evidence="1" id="KW-0812">Transmembrane</keyword>
<keyword evidence="3" id="KW-1185">Reference proteome</keyword>
<evidence type="ECO:0000313" key="2">
    <source>
        <dbReference type="EMBL" id="OWA51402.1"/>
    </source>
</evidence>
<evidence type="ECO:0000256" key="1">
    <source>
        <dbReference type="SAM" id="Phobius"/>
    </source>
</evidence>
<dbReference type="AlphaFoldDB" id="A0A9X6NC81"/>
<name>A0A9X6NC81_HYPEX</name>
<comment type="caution">
    <text evidence="2">The sequence shown here is derived from an EMBL/GenBank/DDBJ whole genome shotgun (WGS) entry which is preliminary data.</text>
</comment>
<protein>
    <submittedName>
        <fullName evidence="2">Uncharacterized protein</fullName>
    </submittedName>
</protein>
<keyword evidence="1" id="KW-0472">Membrane</keyword>